<accession>A0A3S4Y8P0</accession>
<evidence type="ECO:0000313" key="1">
    <source>
        <dbReference type="EMBL" id="VEI71802.1"/>
    </source>
</evidence>
<organism evidence="1 2">
    <name type="scientific">Serratia fonticola</name>
    <dbReference type="NCBI Taxonomy" id="47917"/>
    <lineage>
        <taxon>Bacteria</taxon>
        <taxon>Pseudomonadati</taxon>
        <taxon>Pseudomonadota</taxon>
        <taxon>Gammaproteobacteria</taxon>
        <taxon>Enterobacterales</taxon>
        <taxon>Yersiniaceae</taxon>
        <taxon>Serratia</taxon>
    </lineage>
</organism>
<name>A0A3S4Y8P0_SERFO</name>
<dbReference type="EMBL" id="LR134492">
    <property type="protein sequence ID" value="VEI71802.1"/>
    <property type="molecule type" value="Genomic_DNA"/>
</dbReference>
<evidence type="ECO:0008006" key="3">
    <source>
        <dbReference type="Google" id="ProtNLM"/>
    </source>
</evidence>
<dbReference type="RefSeq" id="WP_141132423.1">
    <property type="nucleotide sequence ID" value="NZ_CAMISF010000011.1"/>
</dbReference>
<evidence type="ECO:0000313" key="2">
    <source>
        <dbReference type="Proteomes" id="UP000270487"/>
    </source>
</evidence>
<dbReference type="AlphaFoldDB" id="A0A3S4Y8P0"/>
<protein>
    <recommendedName>
        <fullName evidence="3">SH3 domain-containing protein</fullName>
    </recommendedName>
</protein>
<sequence>MEKLATLAVVGIVLLAPWTALQAVTPVGPGFTPERPASLFDCQTPLVKLLASSNQALIRAEKVPADKLEINIEPRANGIQAIQLFDSRKPASPDSPGAGHLGWVMYDPQTGQLLDNSADEQHPQPLTFNPQYGKQYQQCLQKEQRCAAILDQMKLGAIIADSPKYVVRGKGRAYFHAAPTEQCVNESQFVIPDDKVQVVGYAALEPVEGEKNGYLLVGYGNASGWINVERLAPLDEICHDAQASAESAISKTASPAAKYLVKSKKLYFYDSPDKLCQDEGGKFVVNGDSVTATHRQAYKGFLFVSYLHPKTGDKTTGWVKTDGLTAQ</sequence>
<dbReference type="Proteomes" id="UP000270487">
    <property type="component" value="Chromosome"/>
</dbReference>
<gene>
    <name evidence="1" type="ORF">NCTC13193_03464</name>
</gene>
<proteinExistence type="predicted"/>
<reference evidence="1 2" key="1">
    <citation type="submission" date="2018-12" db="EMBL/GenBank/DDBJ databases">
        <authorList>
            <consortium name="Pathogen Informatics"/>
        </authorList>
    </citation>
    <scope>NUCLEOTIDE SEQUENCE [LARGE SCALE GENOMIC DNA]</scope>
    <source>
        <strain evidence="1 2">NCTC13193</strain>
    </source>
</reference>